<evidence type="ECO:0000256" key="5">
    <source>
        <dbReference type="ARBA" id="ARBA00093765"/>
    </source>
</evidence>
<keyword evidence="10" id="KW-1185">Reference proteome</keyword>
<dbReference type="EMBL" id="JBHTNH010000017">
    <property type="protein sequence ID" value="MFD1361678.1"/>
    <property type="molecule type" value="Genomic_DNA"/>
</dbReference>
<evidence type="ECO:0000256" key="3">
    <source>
        <dbReference type="ARBA" id="ARBA00022795"/>
    </source>
</evidence>
<feature type="region of interest" description="Disordered" evidence="8">
    <location>
        <begin position="88"/>
        <end position="117"/>
    </location>
</feature>
<comment type="similarity">
    <text evidence="6">Belongs to the bacillales FliT family.</text>
</comment>
<keyword evidence="9" id="KW-0966">Cell projection</keyword>
<evidence type="ECO:0000313" key="9">
    <source>
        <dbReference type="EMBL" id="MFD1361678.1"/>
    </source>
</evidence>
<evidence type="ECO:0000256" key="8">
    <source>
        <dbReference type="SAM" id="MobiDB-lite"/>
    </source>
</evidence>
<comment type="subcellular location">
    <subcellularLocation>
        <location evidence="1">Cytoplasm</location>
        <location evidence="1">Cytosol</location>
    </subcellularLocation>
</comment>
<dbReference type="RefSeq" id="WP_382399478.1">
    <property type="nucleotide sequence ID" value="NZ_JBHTNH010000017.1"/>
</dbReference>
<dbReference type="InterPro" id="IPR008622">
    <property type="entry name" value="FliT"/>
</dbReference>
<reference evidence="10" key="1">
    <citation type="journal article" date="2019" name="Int. J. Syst. Evol. Microbiol.">
        <title>The Global Catalogue of Microorganisms (GCM) 10K type strain sequencing project: providing services to taxonomists for standard genome sequencing and annotation.</title>
        <authorList>
            <consortium name="The Broad Institute Genomics Platform"/>
            <consortium name="The Broad Institute Genome Sequencing Center for Infectious Disease"/>
            <person name="Wu L."/>
            <person name="Ma J."/>
        </authorList>
    </citation>
    <scope>NUCLEOTIDE SEQUENCE [LARGE SCALE GENOMIC DNA]</scope>
    <source>
        <strain evidence="10">CCUG 54822</strain>
    </source>
</reference>
<evidence type="ECO:0000256" key="1">
    <source>
        <dbReference type="ARBA" id="ARBA00004514"/>
    </source>
</evidence>
<evidence type="ECO:0000256" key="2">
    <source>
        <dbReference type="ARBA" id="ARBA00022490"/>
    </source>
</evidence>
<evidence type="ECO:0000256" key="4">
    <source>
        <dbReference type="ARBA" id="ARBA00023186"/>
    </source>
</evidence>
<name>A0ABW3ZV53_9BACI</name>
<keyword evidence="3" id="KW-1005">Bacterial flagellum biogenesis</keyword>
<accession>A0ABW3ZV53</accession>
<proteinExistence type="inferred from homology"/>
<comment type="function">
    <text evidence="5">May act as an export chaperone for the filament capping protein FliD.</text>
</comment>
<evidence type="ECO:0000256" key="7">
    <source>
        <dbReference type="ARBA" id="ARBA00093797"/>
    </source>
</evidence>
<keyword evidence="2" id="KW-0963">Cytoplasm</keyword>
<gene>
    <name evidence="9" type="ORF">ACFQ4A_08415</name>
</gene>
<protein>
    <recommendedName>
        <fullName evidence="7">Flagellar protein FliT</fullName>
    </recommendedName>
</protein>
<comment type="caution">
    <text evidence="9">The sequence shown here is derived from an EMBL/GenBank/DDBJ whole genome shotgun (WGS) entry which is preliminary data.</text>
</comment>
<evidence type="ECO:0000313" key="10">
    <source>
        <dbReference type="Proteomes" id="UP001597178"/>
    </source>
</evidence>
<dbReference type="Proteomes" id="UP001597178">
    <property type="component" value="Unassembled WGS sequence"/>
</dbReference>
<keyword evidence="9" id="KW-0969">Cilium</keyword>
<dbReference type="Pfam" id="PF05400">
    <property type="entry name" value="FliT"/>
    <property type="match status" value="1"/>
</dbReference>
<keyword evidence="9" id="KW-0282">Flagellum</keyword>
<evidence type="ECO:0000256" key="6">
    <source>
        <dbReference type="ARBA" id="ARBA00093785"/>
    </source>
</evidence>
<keyword evidence="4" id="KW-0143">Chaperone</keyword>
<sequence length="117" mass="13624">MNRLQQLLVLTRELEDVLNGQVNAQNRDDIMGEVHELLDERKKLLDQITPPFTADERLTGQQTVALNEQIQQKMDALFDALKLEMKQSKKQKKSNRSYLNPYENVKTADGMYMDSRN</sequence>
<organism evidence="9 10">
    <name type="scientific">Lentibacillus salinarum</name>
    <dbReference type="NCBI Taxonomy" id="446820"/>
    <lineage>
        <taxon>Bacteria</taxon>
        <taxon>Bacillati</taxon>
        <taxon>Bacillota</taxon>
        <taxon>Bacilli</taxon>
        <taxon>Bacillales</taxon>
        <taxon>Bacillaceae</taxon>
        <taxon>Lentibacillus</taxon>
    </lineage>
</organism>